<dbReference type="CDD" id="cd07346">
    <property type="entry name" value="ABC_6TM_exporters"/>
    <property type="match status" value="1"/>
</dbReference>
<gene>
    <name evidence="10" type="ORF">CSQ87_02230</name>
</gene>
<accession>A0A2M9HFX6</accession>
<evidence type="ECO:0000256" key="4">
    <source>
        <dbReference type="ARBA" id="ARBA00022840"/>
    </source>
</evidence>
<evidence type="ECO:0000256" key="5">
    <source>
        <dbReference type="ARBA" id="ARBA00022989"/>
    </source>
</evidence>
<dbReference type="OrthoDB" id="9806127at2"/>
<comment type="caution">
    <text evidence="10">The sequence shown here is derived from an EMBL/GenBank/DDBJ whole genome shotgun (WGS) entry which is preliminary data.</text>
</comment>
<dbReference type="InterPro" id="IPR039421">
    <property type="entry name" value="Type_1_exporter"/>
</dbReference>
<dbReference type="InterPro" id="IPR003593">
    <property type="entry name" value="AAA+_ATPase"/>
</dbReference>
<keyword evidence="3" id="KW-0547">Nucleotide-binding</keyword>
<keyword evidence="11" id="KW-1185">Reference proteome</keyword>
<evidence type="ECO:0000256" key="6">
    <source>
        <dbReference type="ARBA" id="ARBA00023136"/>
    </source>
</evidence>
<dbReference type="InterPro" id="IPR036640">
    <property type="entry name" value="ABC1_TM_sf"/>
</dbReference>
<dbReference type="PROSITE" id="PS50929">
    <property type="entry name" value="ABC_TM1F"/>
    <property type="match status" value="1"/>
</dbReference>
<feature type="transmembrane region" description="Helical" evidence="7">
    <location>
        <begin position="150"/>
        <end position="171"/>
    </location>
</feature>
<dbReference type="EMBL" id="PEBK01000002">
    <property type="protein sequence ID" value="PJM75730.1"/>
    <property type="molecule type" value="Genomic_DNA"/>
</dbReference>
<keyword evidence="5 7" id="KW-1133">Transmembrane helix</keyword>
<feature type="domain" description="ABC transporter" evidence="8">
    <location>
        <begin position="357"/>
        <end position="587"/>
    </location>
</feature>
<dbReference type="PANTHER" id="PTHR24221:SF654">
    <property type="entry name" value="ATP-BINDING CASSETTE SUB-FAMILY B MEMBER 6"/>
    <property type="match status" value="1"/>
</dbReference>
<reference evidence="10 11" key="1">
    <citation type="submission" date="2017-10" db="EMBL/GenBank/DDBJ databases">
        <title>Draft genome sequences of strains TRE 1, TRE 9, TRE H and TRI 7, isolated from tamarins, belonging to four potential novel Bifidobacterium species.</title>
        <authorList>
            <person name="Mattarelli P."/>
            <person name="Modesto M."/>
            <person name="Puglisi E."/>
            <person name="Morelli L."/>
            <person name="Spezio C."/>
            <person name="Bonetti A."/>
            <person name="Sandri C."/>
        </authorList>
    </citation>
    <scope>NUCLEOTIDE SEQUENCE [LARGE SCALE GENOMIC DNA]</scope>
    <source>
        <strain evidence="11">TRI7</strain>
    </source>
</reference>
<name>A0A2M9HFX6_9BIFI</name>
<dbReference type="Proteomes" id="UP000231451">
    <property type="component" value="Unassembled WGS sequence"/>
</dbReference>
<dbReference type="InterPro" id="IPR011527">
    <property type="entry name" value="ABC1_TM_dom"/>
</dbReference>
<feature type="transmembrane region" description="Helical" evidence="7">
    <location>
        <begin position="177"/>
        <end position="197"/>
    </location>
</feature>
<dbReference type="SUPFAM" id="SSF90123">
    <property type="entry name" value="ABC transporter transmembrane region"/>
    <property type="match status" value="1"/>
</dbReference>
<dbReference type="PROSITE" id="PS50893">
    <property type="entry name" value="ABC_TRANSPORTER_2"/>
    <property type="match status" value="1"/>
</dbReference>
<feature type="transmembrane region" description="Helical" evidence="7">
    <location>
        <begin position="71"/>
        <end position="96"/>
    </location>
</feature>
<dbReference type="CDD" id="cd03228">
    <property type="entry name" value="ABCC_MRP_Like"/>
    <property type="match status" value="1"/>
</dbReference>
<dbReference type="SUPFAM" id="SSF52540">
    <property type="entry name" value="P-loop containing nucleoside triphosphate hydrolases"/>
    <property type="match status" value="1"/>
</dbReference>
<keyword evidence="4" id="KW-0067">ATP-binding</keyword>
<evidence type="ECO:0000256" key="1">
    <source>
        <dbReference type="ARBA" id="ARBA00004651"/>
    </source>
</evidence>
<dbReference type="Gene3D" id="1.20.1560.10">
    <property type="entry name" value="ABC transporter type 1, transmembrane domain"/>
    <property type="match status" value="1"/>
</dbReference>
<dbReference type="GO" id="GO:0016887">
    <property type="term" value="F:ATP hydrolysis activity"/>
    <property type="evidence" value="ECO:0007669"/>
    <property type="project" value="InterPro"/>
</dbReference>
<organism evidence="10 11">
    <name type="scientific">Bifidobacterium simiarum</name>
    <dbReference type="NCBI Taxonomy" id="2045441"/>
    <lineage>
        <taxon>Bacteria</taxon>
        <taxon>Bacillati</taxon>
        <taxon>Actinomycetota</taxon>
        <taxon>Actinomycetes</taxon>
        <taxon>Bifidobacteriales</taxon>
        <taxon>Bifidobacteriaceae</taxon>
        <taxon>Bifidobacterium</taxon>
    </lineage>
</organism>
<sequence length="587" mass="64272">MMVWNTDMKLKKILGESSWKAYRWLLGVCGKAVWLVLLLCVLQAGMASIGVSYALLMRDAIDAAVAHDSARFWFMGVLFGSVLLVQILLRAAYVYVGELSRSTMDNRLRSTVFGGILRSDAAHASRYHSGELMNRLTSDITVVSEAVTTLAPVAVSMAIRIVGVIAVMFLLSPALTGVFVAAGLMMTIFSVLLRGWLKRLHKRVQEAEGRVRSFMQECLESLLVIQSFGVGTKMLDWAGRRMADHQRARLRRVAASDLASTGLNVAMQGGYLIGFLWCGYGLLHGTISYGTLMAVIQLIAQIQSPFAALGGMFPQHAAMLASVERLIDVMPKRDGELSTNGSATASTAPSPDDLMALRFNHVDFTYGRNQVLRGFSVEIPRGQFVAITGRSGIGKSTVMKLLLGAYVPQSGTIRFEMTSGRWIPPTQAPRGLFAYVPQGNGLMSGTIREVVAFADPHADPNHIDDKCVRWACEVADAAGFIEALPGRYDTMLGERGAGLSEGQMQRLSIARALYSRAPVLLLDESTSALDVATERAVLERIRALHDKTVLIVTHRAEVLEYCDRTIRLGRSNDIENGINNDINRKER</sequence>
<dbReference type="PANTHER" id="PTHR24221">
    <property type="entry name" value="ATP-BINDING CASSETTE SUB-FAMILY B"/>
    <property type="match status" value="1"/>
</dbReference>
<evidence type="ECO:0000313" key="10">
    <source>
        <dbReference type="EMBL" id="PJM75730.1"/>
    </source>
</evidence>
<evidence type="ECO:0000256" key="3">
    <source>
        <dbReference type="ARBA" id="ARBA00022741"/>
    </source>
</evidence>
<dbReference type="GO" id="GO:0005886">
    <property type="term" value="C:plasma membrane"/>
    <property type="evidence" value="ECO:0007669"/>
    <property type="project" value="UniProtKB-SubCell"/>
</dbReference>
<dbReference type="GO" id="GO:0005524">
    <property type="term" value="F:ATP binding"/>
    <property type="evidence" value="ECO:0007669"/>
    <property type="project" value="UniProtKB-KW"/>
</dbReference>
<dbReference type="AlphaFoldDB" id="A0A2M9HFX6"/>
<dbReference type="Gene3D" id="3.40.50.300">
    <property type="entry name" value="P-loop containing nucleotide triphosphate hydrolases"/>
    <property type="match status" value="1"/>
</dbReference>
<evidence type="ECO:0000256" key="7">
    <source>
        <dbReference type="SAM" id="Phobius"/>
    </source>
</evidence>
<proteinExistence type="predicted"/>
<evidence type="ECO:0000259" key="8">
    <source>
        <dbReference type="PROSITE" id="PS50893"/>
    </source>
</evidence>
<dbReference type="InterPro" id="IPR003439">
    <property type="entry name" value="ABC_transporter-like_ATP-bd"/>
</dbReference>
<dbReference type="SMART" id="SM00382">
    <property type="entry name" value="AAA"/>
    <property type="match status" value="1"/>
</dbReference>
<dbReference type="Pfam" id="PF00664">
    <property type="entry name" value="ABC_membrane"/>
    <property type="match status" value="1"/>
</dbReference>
<comment type="subcellular location">
    <subcellularLocation>
        <location evidence="1">Cell membrane</location>
        <topology evidence="1">Multi-pass membrane protein</topology>
    </subcellularLocation>
</comment>
<dbReference type="InterPro" id="IPR027417">
    <property type="entry name" value="P-loop_NTPase"/>
</dbReference>
<keyword evidence="2 7" id="KW-0812">Transmembrane</keyword>
<dbReference type="GO" id="GO:0140359">
    <property type="term" value="F:ABC-type transporter activity"/>
    <property type="evidence" value="ECO:0007669"/>
    <property type="project" value="InterPro"/>
</dbReference>
<protein>
    <submittedName>
        <fullName evidence="10">ABC transporter</fullName>
    </submittedName>
</protein>
<dbReference type="Pfam" id="PF00005">
    <property type="entry name" value="ABC_tran"/>
    <property type="match status" value="1"/>
</dbReference>
<feature type="domain" description="ABC transmembrane type-1" evidence="9">
    <location>
        <begin position="37"/>
        <end position="318"/>
    </location>
</feature>
<evidence type="ECO:0000259" key="9">
    <source>
        <dbReference type="PROSITE" id="PS50929"/>
    </source>
</evidence>
<evidence type="ECO:0000256" key="2">
    <source>
        <dbReference type="ARBA" id="ARBA00022692"/>
    </source>
</evidence>
<keyword evidence="6 7" id="KW-0472">Membrane</keyword>
<evidence type="ECO:0000313" key="11">
    <source>
        <dbReference type="Proteomes" id="UP000231451"/>
    </source>
</evidence>